<keyword evidence="8" id="KW-0547">Nucleotide-binding</keyword>
<keyword evidence="10" id="KW-0946">Virion</keyword>
<comment type="catalytic activity">
    <reaction evidence="15">
        <text>a 5'-end (5'-triphosphoguanosine)-(2'-O-methyladenylyl)-adenylyl-cytidylyl-adenosine in mRNA + S-adenosyl-L-methionine = a 5'-end (N(7)-methyl 5'-triphosphoguanosine)-(2'-O-methyladenylyl)-adenylyl-cytidylyl-adenosine in mRNA + S-adenosyl-L-homocysteine</text>
        <dbReference type="Rhea" id="RHEA:65440"/>
        <dbReference type="Rhea" id="RHEA-COMP:16798"/>
        <dbReference type="Rhea" id="RHEA-COMP:16801"/>
        <dbReference type="ChEBI" id="CHEBI:57856"/>
        <dbReference type="ChEBI" id="CHEBI:59789"/>
        <dbReference type="ChEBI" id="CHEBI:156482"/>
        <dbReference type="ChEBI" id="CHEBI:156483"/>
    </reaction>
</comment>
<dbReference type="EC" id="2.7.7.48" evidence="2"/>
<proteinExistence type="predicted"/>
<accession>A0A6B9Q455</accession>
<evidence type="ECO:0000256" key="2">
    <source>
        <dbReference type="ARBA" id="ARBA00012494"/>
    </source>
</evidence>
<dbReference type="GeneID" id="80536625"/>
<dbReference type="KEGG" id="vg:80536625"/>
<keyword evidence="13" id="KW-0511">Multifunctional enzyme</keyword>
<dbReference type="InterPro" id="IPR026890">
    <property type="entry name" value="Mononeg_mRNAcap"/>
</dbReference>
<comment type="catalytic activity">
    <reaction evidence="18">
        <text>a 5'-end (5'-triphosphoguanosine)-adenylyl-adenylyl-cytidylyl-adenosine in mRNA + S-adenosyl-L-methionine = a 5'-end (5'-triphosphoguanosine)-(2'-O-methyladenylyl)-adenylyl-cytidylyl-adenosine in mRNA + S-adenosyl-L-homocysteine + H(+)</text>
        <dbReference type="Rhea" id="RHEA:65380"/>
        <dbReference type="Rhea" id="RHEA-COMP:16797"/>
        <dbReference type="Rhea" id="RHEA-COMP:16801"/>
        <dbReference type="ChEBI" id="CHEBI:15378"/>
        <dbReference type="ChEBI" id="CHEBI:57856"/>
        <dbReference type="ChEBI" id="CHEBI:59789"/>
        <dbReference type="ChEBI" id="CHEBI:156482"/>
        <dbReference type="ChEBI" id="CHEBI:156484"/>
    </reaction>
</comment>
<comment type="catalytic activity">
    <reaction evidence="20">
        <text>GTP + H2O = GDP + phosphate + H(+)</text>
        <dbReference type="Rhea" id="RHEA:19669"/>
        <dbReference type="ChEBI" id="CHEBI:15377"/>
        <dbReference type="ChEBI" id="CHEBI:15378"/>
        <dbReference type="ChEBI" id="CHEBI:37565"/>
        <dbReference type="ChEBI" id="CHEBI:43474"/>
        <dbReference type="ChEBI" id="CHEBI:58189"/>
    </reaction>
</comment>
<comment type="subcellular location">
    <subcellularLocation>
        <location evidence="1">Virion</location>
    </subcellularLocation>
</comment>
<evidence type="ECO:0000256" key="20">
    <source>
        <dbReference type="ARBA" id="ARBA00048548"/>
    </source>
</evidence>
<evidence type="ECO:0000256" key="15">
    <source>
        <dbReference type="ARBA" id="ARBA00024499"/>
    </source>
</evidence>
<evidence type="ECO:0000256" key="7">
    <source>
        <dbReference type="ARBA" id="ARBA00022695"/>
    </source>
</evidence>
<evidence type="ECO:0000256" key="6">
    <source>
        <dbReference type="ARBA" id="ARBA00022691"/>
    </source>
</evidence>
<evidence type="ECO:0000256" key="5">
    <source>
        <dbReference type="ARBA" id="ARBA00022679"/>
    </source>
</evidence>
<keyword evidence="11" id="KW-0693">Viral RNA replication</keyword>
<dbReference type="RefSeq" id="YP_010798430.1">
    <property type="nucleotide sequence ID" value="NC_076453.1"/>
</dbReference>
<keyword evidence="6" id="KW-0949">S-adenosyl-L-methionine</keyword>
<keyword evidence="12" id="KW-0506">mRNA capping</keyword>
<sequence>MFFDEEFDDVFKAKPIFFLDTNLNNPILLTEIANTKTLVDLTLKCQDDGVFAKLGFRDRSEVSKFRQLCKQSKIRLTEIQKISSLDPTNYGWIEQCLLNSYTANDEKYDIAHSMIKLVEEALCKGLKKRGLPEQEIKGVSNRLNNPLFIPYRSAYGAFCDLFGRAESIIKDSEFTWVAGRVGTVEIFVHSKYGMLRCQNQLFYSSLNQILMLKDKLATRYMLLEHADPLGYDSHLIKHLVDLFKWQDDTLELYGNNAYTLLKAVEPMFKTRLSHVVNNIFGNETAYTRMIVKITAKEDQLKPLKEQREKSVTKLCAIVESVTDVAHLVELFGCMKSCGHPLIDTRLGGLSASEEARSDDLTELSDAYKLRNTFCHIVLVSYIKQHGVWPKLVHLDPTTQLSVLNDRQERYLTYTSYDLSDWNLVHWKQIMDFDYFPNYLELMDDKAISLYKSEKHLTWDKEKKPSSQRRLLLELLNRRNFDIKEIVDRVRQRDIPDDWFIVSLYPKEREFKLEPRMFSMLVLEMRCYFACIEANLADKLFRYLPQQTMTKSKTQNQERFLSFTDPTRDKHLLTLFIEIDLTRWNLRWRELVIHLLGHDLNCMFGMEGAFTVTHWFFNLCQIMVRVQGLRPEGIELTNPPITDLAWTGHKGGFEGLNQKLWTAATYAMMEVGLVPLMLNNIITSYELIGQGDNQVVRLSIPANDEDPAVVIPRVRDLVNSALEDSCRRVNQIVKPDENIESTSVLTYSKDVFVNGVEYPTSLKKHSRLFPVTSLDFPSVTSNTRSILAGAVAGAENSRYPLRSCLIGLFHGYRYLASAADGNCIHGSKFPKLSYEHLLMALLLPSSLGGLAGVNIASFFYKGGSDPLGKEISGVRLLAESHNLVGTLCSRALRSLEERQFIDIKPDLTLLIDNPYGLPLDRKASPLSQVGSLTLDSFRFDVVNRDISPLLNQTITSQERVLRLDLIKITPLNPLLVHDLYEASGFGTIRLMKKMFVHTRTIQTIAHKTNADITRHFLHADINELLFYVRWINNFPSRGYSGRSSYDLCKLFRSYWGTDLHGVTNYQPLDFIHHHGSTRHQSSIKWSAHSETNLLTTRGPLSGYVGTTTREKRSEHGYKLVDTGEPSRQLMKLQLIRSQAYGDNNFNKLLDNIAYTRSNVSLSAVTDLLPKIIGGSISHRYSSSIRSMSASYVGPLNFVTHIRIDTNNLGEISGSVLNYPIMLQEFIVVAQAGAKLNHLHRRSQCGELIFDPQDLTPLPEDSLSCQIPQFEHVRLPKSPLLFSDLIHLSRTYDTILGSIPESSVVQTTRYASKECVSDALFAFYVATLRDQNRAKQLADTRGYAHVAARYRIDIAECHAIGPLMIIQAICKALTYTYQRDTFRTNCNHPDRWDDSLFLNHSIPICVKTIDHYLHHPLFLSHKDSSKLLGSHLRYNAGYSVGDRVAAKIRREVTFITMNTSHKYWSMHIPLFAGEDITQVTEAMTTLGCRAMTKCFFSNLPVFQALVRYFVGLTYLPRTLTSHEEYLEVLRLRFSSFSSTLEHEHEFVTASEIKKIADCKMFKVYRDDITTVLRHARSFTPSLHRPIRIHRSIELSACTDVNDSCTLCLPEKRERLTTMWARYQQRINGGLSTAAYTWLPLIKLLQIHKSTVIIGSGLGGLADLLITVYRCHILALDLEVDLPKDLATTLNYYPIGIQPANRKFYHQSELSLITTGNFFDPNVRDQLLSNLCDTSTVFVDITRELCRDECVYIEEAAQLATVDKLYYRAILPNEILSEIVSYRSPLGYKRQWVVSRSHHSVELIFEVSKAKLPAHKCHLKPCCLIDYQLTPEMHSLIPERTGELLEAATCCRVNWEGETLQQSKDLMYQMCRVLLNKAESRQLQYRDRMSLILAYSTLYAVTCDFPAKVIQDWYRSESIQTELFIYTPKPHDITHLVQYCARLSNLKFKAHLFYS</sequence>
<comment type="catalytic activity">
    <reaction evidence="19">
        <text>a 5'-end (5'-triphosphoguanosine)-adenylyl-adenylyl-cytidylyl-adenosine in mRNA + 2 S-adenosyl-L-methionine = a 5'-end (N(7)-methyl 5'-triphosphoguanosine)-(2'-O-methyladenylyl)-adenylyl-cytidylyl-adenosine in mRNA + 2 S-adenosyl-L-homocysteine + H(+)</text>
        <dbReference type="Rhea" id="RHEA:65376"/>
        <dbReference type="Rhea" id="RHEA-COMP:16797"/>
        <dbReference type="Rhea" id="RHEA-COMP:16798"/>
        <dbReference type="ChEBI" id="CHEBI:15378"/>
        <dbReference type="ChEBI" id="CHEBI:57856"/>
        <dbReference type="ChEBI" id="CHEBI:59789"/>
        <dbReference type="ChEBI" id="CHEBI:156483"/>
        <dbReference type="ChEBI" id="CHEBI:156484"/>
        <dbReference type="EC" id="2.1.1.375"/>
    </reaction>
</comment>
<evidence type="ECO:0000256" key="10">
    <source>
        <dbReference type="ARBA" id="ARBA00022844"/>
    </source>
</evidence>
<name>A0A6B9Q455_9MONO</name>
<evidence type="ECO:0000256" key="17">
    <source>
        <dbReference type="ARBA" id="ARBA00031012"/>
    </source>
</evidence>
<keyword evidence="5" id="KW-0808">Transferase</keyword>
<reference evidence="22 23" key="1">
    <citation type="journal article" date="2020" name="Virus Evol.">
        <title>Analysis of the virome associated to grapevine downy mildew lesions reveals new mycovirus lineages.</title>
        <authorList>
            <person name="Chiapello M."/>
            <person name="Rodriguez-Romero J."/>
            <person name="Ayllon M.A."/>
            <person name="Turina M."/>
        </authorList>
    </citation>
    <scope>NUCLEOTIDE SEQUENCE [LARGE SCALE GENOMIC DNA]</scope>
    <source>
        <strain evidence="22">DMG-C_DN30838</strain>
    </source>
</reference>
<dbReference type="Pfam" id="PF00946">
    <property type="entry name" value="Mononeg_RNA_pol"/>
    <property type="match status" value="1"/>
</dbReference>
<comment type="catalytic activity">
    <reaction evidence="14">
        <text>a 5'-end triphospho-adenylyl-adenylyl-cytidylyl-adenosine in mRNA + GDP + H(+) = a 5'-end (5'-triphosphoguanosine)-adenylyl-adenylyl-cytidylyl-adenosine in mRNA + diphosphate</text>
        <dbReference type="Rhea" id="RHEA:65436"/>
        <dbReference type="Rhea" id="RHEA-COMP:16797"/>
        <dbReference type="Rhea" id="RHEA-COMP:16799"/>
        <dbReference type="ChEBI" id="CHEBI:15378"/>
        <dbReference type="ChEBI" id="CHEBI:33019"/>
        <dbReference type="ChEBI" id="CHEBI:58189"/>
        <dbReference type="ChEBI" id="CHEBI:156484"/>
        <dbReference type="ChEBI" id="CHEBI:156503"/>
        <dbReference type="EC" id="2.7.7.88"/>
    </reaction>
</comment>
<evidence type="ECO:0000256" key="1">
    <source>
        <dbReference type="ARBA" id="ARBA00004328"/>
    </source>
</evidence>
<evidence type="ECO:0000259" key="21">
    <source>
        <dbReference type="PROSITE" id="PS50526"/>
    </source>
</evidence>
<dbReference type="InterPro" id="IPR014023">
    <property type="entry name" value="Mononeg_RNA_pol_cat"/>
</dbReference>
<dbReference type="GO" id="GO:0044423">
    <property type="term" value="C:virion component"/>
    <property type="evidence" value="ECO:0007669"/>
    <property type="project" value="UniProtKB-KW"/>
</dbReference>
<dbReference type="PROSITE" id="PS50526">
    <property type="entry name" value="RDRP_SSRNA_NEG_NONSEG"/>
    <property type="match status" value="1"/>
</dbReference>
<keyword evidence="9" id="KW-0067">ATP-binding</keyword>
<keyword evidence="3" id="KW-0696">RNA-directed RNA polymerase</keyword>
<protein>
    <recommendedName>
        <fullName evidence="2">RNA-directed RNA polymerase</fullName>
        <ecNumber evidence="2">2.7.7.48</ecNumber>
    </recommendedName>
    <alternativeName>
        <fullName evidence="17">Replicase</fullName>
    </alternativeName>
    <alternativeName>
        <fullName evidence="16">Transcriptase</fullName>
    </alternativeName>
</protein>
<evidence type="ECO:0000313" key="23">
    <source>
        <dbReference type="Proteomes" id="UP000681932"/>
    </source>
</evidence>
<keyword evidence="7" id="KW-0548">Nucleotidyltransferase</keyword>
<keyword evidence="4" id="KW-0507">mRNA processing</keyword>
<evidence type="ECO:0000256" key="13">
    <source>
        <dbReference type="ARBA" id="ARBA00023268"/>
    </source>
</evidence>
<evidence type="ECO:0000256" key="8">
    <source>
        <dbReference type="ARBA" id="ARBA00022741"/>
    </source>
</evidence>
<dbReference type="GO" id="GO:0003968">
    <property type="term" value="F:RNA-directed RNA polymerase activity"/>
    <property type="evidence" value="ECO:0007669"/>
    <property type="project" value="UniProtKB-KW"/>
</dbReference>
<evidence type="ECO:0000256" key="3">
    <source>
        <dbReference type="ARBA" id="ARBA00022484"/>
    </source>
</evidence>
<dbReference type="GO" id="GO:0004482">
    <property type="term" value="F:mRNA 5'-cap (guanine-N7-)-methyltransferase activity"/>
    <property type="evidence" value="ECO:0007669"/>
    <property type="project" value="InterPro"/>
</dbReference>
<evidence type="ECO:0000256" key="11">
    <source>
        <dbReference type="ARBA" id="ARBA00022953"/>
    </source>
</evidence>
<evidence type="ECO:0000256" key="9">
    <source>
        <dbReference type="ARBA" id="ARBA00022840"/>
    </source>
</evidence>
<dbReference type="GO" id="GO:0005524">
    <property type="term" value="F:ATP binding"/>
    <property type="evidence" value="ECO:0007669"/>
    <property type="project" value="UniProtKB-KW"/>
</dbReference>
<feature type="domain" description="RdRp catalytic" evidence="21">
    <location>
        <begin position="572"/>
        <end position="754"/>
    </location>
</feature>
<evidence type="ECO:0000256" key="16">
    <source>
        <dbReference type="ARBA" id="ARBA00030436"/>
    </source>
</evidence>
<evidence type="ECO:0000256" key="12">
    <source>
        <dbReference type="ARBA" id="ARBA00023042"/>
    </source>
</evidence>
<evidence type="ECO:0000256" key="19">
    <source>
        <dbReference type="ARBA" id="ARBA00047370"/>
    </source>
</evidence>
<evidence type="ECO:0000256" key="18">
    <source>
        <dbReference type="ARBA" id="ARBA00047332"/>
    </source>
</evidence>
<dbReference type="EMBL" id="MN556998">
    <property type="protein sequence ID" value="QHD64773.1"/>
    <property type="molecule type" value="Genomic_RNA"/>
</dbReference>
<evidence type="ECO:0000313" key="22">
    <source>
        <dbReference type="EMBL" id="QHD64773.1"/>
    </source>
</evidence>
<organism evidence="22 23">
    <name type="scientific">Plasmopara viticola lesion associated mononegaambi virus 3</name>
    <dbReference type="NCBI Taxonomy" id="2692015"/>
    <lineage>
        <taxon>Viruses</taxon>
        <taxon>Riboviria</taxon>
        <taxon>Orthornavirae</taxon>
        <taxon>Negarnaviricota</taxon>
        <taxon>Haploviricotina</taxon>
        <taxon>Monjiviricetes</taxon>
        <taxon>Mononegavirales</taxon>
        <taxon>Mymonaviridae</taxon>
        <taxon>Penicillimonavirus</taxon>
        <taxon>Penicillimonavirus gammaplasmopara</taxon>
    </lineage>
</organism>
<evidence type="ECO:0000256" key="4">
    <source>
        <dbReference type="ARBA" id="ARBA00022664"/>
    </source>
</evidence>
<dbReference type="Pfam" id="PF14318">
    <property type="entry name" value="Mononeg_mRNAcap"/>
    <property type="match status" value="1"/>
</dbReference>
<evidence type="ECO:0000256" key="14">
    <source>
        <dbReference type="ARBA" id="ARBA00024494"/>
    </source>
</evidence>
<keyword evidence="23" id="KW-1185">Reference proteome</keyword>
<dbReference type="Proteomes" id="UP000681932">
    <property type="component" value="Segment"/>
</dbReference>